<sequence length="82" mass="7585">MASVGGAFSLGGAAAAAVSGCGGAGVVEPIGGSVCCRGGSVVWSRVEGNSSDIEVVATSLGNVTGASAVGVREVMRSADGAA</sequence>
<protein>
    <submittedName>
        <fullName evidence="1">Uncharacterized protein</fullName>
    </submittedName>
</protein>
<reference evidence="2" key="1">
    <citation type="submission" date="2015-10" db="EMBL/GenBank/DDBJ databases">
        <authorList>
            <person name="Luecker S."/>
            <person name="Luecker S."/>
        </authorList>
    </citation>
    <scope>NUCLEOTIDE SEQUENCE [LARGE SCALE GENOMIC DNA]</scope>
</reference>
<evidence type="ECO:0000313" key="2">
    <source>
        <dbReference type="Proteomes" id="UP000198736"/>
    </source>
</evidence>
<dbReference type="EMBL" id="CZPZ01000020">
    <property type="protein sequence ID" value="CUS36835.1"/>
    <property type="molecule type" value="Genomic_DNA"/>
</dbReference>
<evidence type="ECO:0000313" key="1">
    <source>
        <dbReference type="EMBL" id="CUS36835.1"/>
    </source>
</evidence>
<gene>
    <name evidence="1" type="ORF">COMA2_270032</name>
</gene>
<dbReference type="Proteomes" id="UP000198736">
    <property type="component" value="Unassembled WGS sequence"/>
</dbReference>
<name>A0A0S4LGY9_9BACT</name>
<keyword evidence="2" id="KW-1185">Reference proteome</keyword>
<dbReference type="AlphaFoldDB" id="A0A0S4LGY9"/>
<accession>A0A0S4LGY9</accession>
<organism evidence="1 2">
    <name type="scientific">Candidatus Nitrospira nitrificans</name>
    <dbReference type="NCBI Taxonomy" id="1742973"/>
    <lineage>
        <taxon>Bacteria</taxon>
        <taxon>Pseudomonadati</taxon>
        <taxon>Nitrospirota</taxon>
        <taxon>Nitrospiria</taxon>
        <taxon>Nitrospirales</taxon>
        <taxon>Nitrospiraceae</taxon>
        <taxon>Nitrospira</taxon>
    </lineage>
</organism>
<proteinExistence type="predicted"/>